<dbReference type="PANTHER" id="PTHR42852">
    <property type="entry name" value="THIOL:DISULFIDE INTERCHANGE PROTEIN DSBE"/>
    <property type="match status" value="1"/>
</dbReference>
<comment type="similarity">
    <text evidence="2">Belongs to the thioredoxin family. DsbE subfamily.</text>
</comment>
<evidence type="ECO:0000259" key="7">
    <source>
        <dbReference type="PROSITE" id="PS51352"/>
    </source>
</evidence>
<dbReference type="GO" id="GO:0015036">
    <property type="term" value="F:disulfide oxidoreductase activity"/>
    <property type="evidence" value="ECO:0007669"/>
    <property type="project" value="InterPro"/>
</dbReference>
<dbReference type="PANTHER" id="PTHR42852:SF6">
    <property type="entry name" value="THIOL:DISULFIDE INTERCHANGE PROTEIN DSBE"/>
    <property type="match status" value="1"/>
</dbReference>
<dbReference type="RefSeq" id="WP_238323337.1">
    <property type="nucleotide sequence ID" value="NZ_AQQY01000001.1"/>
</dbReference>
<organism evidence="8 9">
    <name type="scientific">Actibacterium atlanticum</name>
    <dbReference type="NCBI Taxonomy" id="1461693"/>
    <lineage>
        <taxon>Bacteria</taxon>
        <taxon>Pseudomonadati</taxon>
        <taxon>Pseudomonadota</taxon>
        <taxon>Alphaproteobacteria</taxon>
        <taxon>Rhodobacterales</taxon>
        <taxon>Roseobacteraceae</taxon>
        <taxon>Actibacterium</taxon>
    </lineage>
</organism>
<keyword evidence="9" id="KW-1185">Reference proteome</keyword>
<dbReference type="Gene3D" id="3.40.30.10">
    <property type="entry name" value="Glutaredoxin"/>
    <property type="match status" value="1"/>
</dbReference>
<name>A0A058ZRH2_9RHOB</name>
<keyword evidence="3" id="KW-0201">Cytochrome c-type biogenesis</keyword>
<comment type="subcellular location">
    <subcellularLocation>
        <location evidence="1">Cell envelope</location>
    </subcellularLocation>
</comment>
<dbReference type="PROSITE" id="PS00194">
    <property type="entry name" value="THIOREDOXIN_1"/>
    <property type="match status" value="1"/>
</dbReference>
<dbReference type="Pfam" id="PF08534">
    <property type="entry name" value="Redoxin"/>
    <property type="match status" value="1"/>
</dbReference>
<dbReference type="CDD" id="cd03010">
    <property type="entry name" value="TlpA_like_DsbE"/>
    <property type="match status" value="1"/>
</dbReference>
<keyword evidence="6" id="KW-0812">Transmembrane</keyword>
<dbReference type="NCBIfam" id="TIGR00385">
    <property type="entry name" value="dsbE"/>
    <property type="match status" value="1"/>
</dbReference>
<dbReference type="AlphaFoldDB" id="A0A058ZRH2"/>
<sequence>MADEAKRKIPLLMVLPPLIFLALAALFLVGMYREDPDVLPSTFAGKPAPALQVEPFGEGEALQDAMLRAPGVKLVNFWASWCAPCRAEHPQLEAMQDAGVTIYGINYKDEPAKARGFLEELGDPYAAKATDPVGRTALDWGVYGVPETFVIDGKGQVVLRFPGPITVSILQDKILPAIQSAAVE</sequence>
<evidence type="ECO:0000256" key="6">
    <source>
        <dbReference type="SAM" id="Phobius"/>
    </source>
</evidence>
<dbReference type="GO" id="GO:0017004">
    <property type="term" value="P:cytochrome complex assembly"/>
    <property type="evidence" value="ECO:0007669"/>
    <property type="project" value="UniProtKB-KW"/>
</dbReference>
<dbReference type="PATRIC" id="fig|1461693.3.peg.380"/>
<dbReference type="InterPro" id="IPR017937">
    <property type="entry name" value="Thioredoxin_CS"/>
</dbReference>
<evidence type="ECO:0000256" key="4">
    <source>
        <dbReference type="ARBA" id="ARBA00023157"/>
    </source>
</evidence>
<comment type="caution">
    <text evidence="8">The sequence shown here is derived from an EMBL/GenBank/DDBJ whole genome shotgun (WGS) entry which is preliminary data.</text>
</comment>
<keyword evidence="6" id="KW-0472">Membrane</keyword>
<evidence type="ECO:0000256" key="2">
    <source>
        <dbReference type="ARBA" id="ARBA00007758"/>
    </source>
</evidence>
<dbReference type="STRING" id="1461693.ATO10_01835"/>
<gene>
    <name evidence="8" type="ORF">ATO10_01835</name>
</gene>
<dbReference type="Proteomes" id="UP000024836">
    <property type="component" value="Unassembled WGS sequence"/>
</dbReference>
<accession>A0A058ZRH2</accession>
<dbReference type="InterPro" id="IPR050553">
    <property type="entry name" value="Thioredoxin_ResA/DsbE_sf"/>
</dbReference>
<feature type="transmembrane region" description="Helical" evidence="6">
    <location>
        <begin position="12"/>
        <end position="32"/>
    </location>
</feature>
<evidence type="ECO:0000313" key="9">
    <source>
        <dbReference type="Proteomes" id="UP000024836"/>
    </source>
</evidence>
<evidence type="ECO:0000256" key="3">
    <source>
        <dbReference type="ARBA" id="ARBA00022748"/>
    </source>
</evidence>
<reference evidence="8 9" key="1">
    <citation type="submission" date="2013-04" db="EMBL/GenBank/DDBJ databases">
        <title>Shimia sp. 22II-S11-Z10 Genome Sequencing.</title>
        <authorList>
            <person name="Lai Q."/>
            <person name="Li G."/>
            <person name="Shao Z."/>
        </authorList>
    </citation>
    <scope>NUCLEOTIDE SEQUENCE [LARGE SCALE GENOMIC DNA]</scope>
    <source>
        <strain evidence="9">22II-S11-Z10</strain>
    </source>
</reference>
<dbReference type="InterPro" id="IPR036249">
    <property type="entry name" value="Thioredoxin-like_sf"/>
</dbReference>
<dbReference type="InterPro" id="IPR013766">
    <property type="entry name" value="Thioredoxin_domain"/>
</dbReference>
<dbReference type="eggNOG" id="COG0526">
    <property type="taxonomic scope" value="Bacteria"/>
</dbReference>
<dbReference type="GO" id="GO:0030288">
    <property type="term" value="C:outer membrane-bounded periplasmic space"/>
    <property type="evidence" value="ECO:0007669"/>
    <property type="project" value="InterPro"/>
</dbReference>
<dbReference type="InterPro" id="IPR004799">
    <property type="entry name" value="Periplasmic_diS_OxRdtase_DsbE"/>
</dbReference>
<dbReference type="PROSITE" id="PS51352">
    <property type="entry name" value="THIOREDOXIN_2"/>
    <property type="match status" value="1"/>
</dbReference>
<feature type="domain" description="Thioredoxin" evidence="7">
    <location>
        <begin position="42"/>
        <end position="180"/>
    </location>
</feature>
<evidence type="ECO:0000256" key="5">
    <source>
        <dbReference type="ARBA" id="ARBA00023284"/>
    </source>
</evidence>
<keyword evidence="5" id="KW-0676">Redox-active center</keyword>
<keyword evidence="6" id="KW-1133">Transmembrane helix</keyword>
<dbReference type="InterPro" id="IPR013740">
    <property type="entry name" value="Redoxin"/>
</dbReference>
<keyword evidence="4" id="KW-1015">Disulfide bond</keyword>
<dbReference type="SUPFAM" id="SSF52833">
    <property type="entry name" value="Thioredoxin-like"/>
    <property type="match status" value="1"/>
</dbReference>
<dbReference type="EMBL" id="AQQY01000001">
    <property type="protein sequence ID" value="KCV83461.1"/>
    <property type="molecule type" value="Genomic_DNA"/>
</dbReference>
<evidence type="ECO:0000313" key="8">
    <source>
        <dbReference type="EMBL" id="KCV83461.1"/>
    </source>
</evidence>
<evidence type="ECO:0000256" key="1">
    <source>
        <dbReference type="ARBA" id="ARBA00004196"/>
    </source>
</evidence>
<proteinExistence type="inferred from homology"/>
<protein>
    <submittedName>
        <fullName evidence="8">Periplasmic protein thiol--disulfide oxidoreductase DsbE</fullName>
    </submittedName>
</protein>